<comment type="caution">
    <text evidence="2">The sequence shown here is derived from an EMBL/GenBank/DDBJ whole genome shotgun (WGS) entry which is preliminary data.</text>
</comment>
<dbReference type="PANTHER" id="PTHR38780:SF1">
    <property type="entry name" value="PROTEIN TUSC"/>
    <property type="match status" value="1"/>
</dbReference>
<keyword evidence="3" id="KW-1185">Reference proteome</keyword>
<dbReference type="InterPro" id="IPR017462">
    <property type="entry name" value="Sulphur_relay_TusC/DsrF"/>
</dbReference>
<protein>
    <submittedName>
        <fullName evidence="2">Protein TusC</fullName>
    </submittedName>
</protein>
<evidence type="ECO:0000313" key="3">
    <source>
        <dbReference type="Proteomes" id="UP001157186"/>
    </source>
</evidence>
<dbReference type="InterPro" id="IPR003787">
    <property type="entry name" value="Sulphur_relay_DsrE/F-like"/>
</dbReference>
<comment type="similarity">
    <text evidence="1">Belongs to the DsrF/TusC family.</text>
</comment>
<evidence type="ECO:0000313" key="2">
    <source>
        <dbReference type="EMBL" id="GLX80410.1"/>
    </source>
</evidence>
<accession>A0ABQ6H0X9</accession>
<organism evidence="2 3">
    <name type="scientific">Thalassotalea insulae</name>
    <dbReference type="NCBI Taxonomy" id="2056778"/>
    <lineage>
        <taxon>Bacteria</taxon>
        <taxon>Pseudomonadati</taxon>
        <taxon>Pseudomonadota</taxon>
        <taxon>Gammaproteobacteria</taxon>
        <taxon>Alteromonadales</taxon>
        <taxon>Colwelliaceae</taxon>
        <taxon>Thalassotalea</taxon>
    </lineage>
</organism>
<gene>
    <name evidence="2" type="primary">tusC</name>
    <name evidence="2" type="ORF">tinsulaeT_37500</name>
</gene>
<dbReference type="Pfam" id="PF02635">
    <property type="entry name" value="DsrE"/>
    <property type="match status" value="1"/>
</dbReference>
<dbReference type="RefSeq" id="WP_284246401.1">
    <property type="nucleotide sequence ID" value="NZ_BSST01000001.1"/>
</dbReference>
<dbReference type="SUPFAM" id="SSF75169">
    <property type="entry name" value="DsrEFH-like"/>
    <property type="match status" value="1"/>
</dbReference>
<dbReference type="NCBIfam" id="TIGR03010">
    <property type="entry name" value="sulf_tusC_dsrF"/>
    <property type="match status" value="1"/>
</dbReference>
<dbReference type="NCBIfam" id="NF001238">
    <property type="entry name" value="PRK00211.1"/>
    <property type="match status" value="1"/>
</dbReference>
<dbReference type="Gene3D" id="3.40.1260.10">
    <property type="entry name" value="DsrEFH-like"/>
    <property type="match status" value="1"/>
</dbReference>
<dbReference type="PANTHER" id="PTHR38780">
    <property type="entry name" value="PROTEIN TUSC"/>
    <property type="match status" value="1"/>
</dbReference>
<evidence type="ECO:0000256" key="1">
    <source>
        <dbReference type="ARBA" id="ARBA00005996"/>
    </source>
</evidence>
<dbReference type="Proteomes" id="UP001157186">
    <property type="component" value="Unassembled WGS sequence"/>
</dbReference>
<name>A0ABQ6H0X9_9GAMM</name>
<sequence length="121" mass="13515">MITTKSIAILNTCAPFCAPDAKDALDIAMIMGSYEQETHLFFKGDGVWQLVAQQQPAQINVKDFLKTFAAFEFYDLEHLYVCEQSLIERGISANFHIDGVKVLAAEPFAEALKQHATILTF</sequence>
<reference evidence="2 3" key="1">
    <citation type="submission" date="2023-03" db="EMBL/GenBank/DDBJ databases">
        <title>Draft genome sequence of Thalassotalea insulae KCTC 62186T.</title>
        <authorList>
            <person name="Sawabe T."/>
        </authorList>
    </citation>
    <scope>NUCLEOTIDE SEQUENCE [LARGE SCALE GENOMIC DNA]</scope>
    <source>
        <strain evidence="2 3">KCTC 62186</strain>
    </source>
</reference>
<dbReference type="InterPro" id="IPR027396">
    <property type="entry name" value="DsrEFH-like"/>
</dbReference>
<proteinExistence type="inferred from homology"/>
<dbReference type="EMBL" id="BSST01000001">
    <property type="protein sequence ID" value="GLX80410.1"/>
    <property type="molecule type" value="Genomic_DNA"/>
</dbReference>